<comment type="caution">
    <text evidence="1">The sequence shown here is derived from an EMBL/GenBank/DDBJ whole genome shotgun (WGS) entry which is preliminary data.</text>
</comment>
<dbReference type="EMBL" id="VIWY01000005">
    <property type="protein sequence ID" value="TWG12422.1"/>
    <property type="molecule type" value="Genomic_DNA"/>
</dbReference>
<dbReference type="Proteomes" id="UP000320239">
    <property type="component" value="Unassembled WGS sequence"/>
</dbReference>
<reference evidence="1 2" key="1">
    <citation type="submission" date="2019-06" db="EMBL/GenBank/DDBJ databases">
        <title>Sequencing the genomes of 1000 actinobacteria strains.</title>
        <authorList>
            <person name="Klenk H.-P."/>
        </authorList>
    </citation>
    <scope>NUCLEOTIDE SEQUENCE [LARGE SCALE GENOMIC DNA]</scope>
    <source>
        <strain evidence="1 2">DSM 43866</strain>
    </source>
</reference>
<protein>
    <submittedName>
        <fullName evidence="1">Uncharacterized protein</fullName>
    </submittedName>
</protein>
<gene>
    <name evidence="1" type="ORF">FHX34_105289</name>
</gene>
<accession>A0A561VLD2</accession>
<sequence>MPHGMPQPVRQAAEDYVEHEGELLVVRGVEALVDDAGKNVEWRVGRLEEAAQLRSPRMAACGSGISSRPACALPVSWRSS</sequence>
<evidence type="ECO:0000313" key="1">
    <source>
        <dbReference type="EMBL" id="TWG12422.1"/>
    </source>
</evidence>
<organism evidence="1 2">
    <name type="scientific">Actinoplanes teichomyceticus</name>
    <dbReference type="NCBI Taxonomy" id="1867"/>
    <lineage>
        <taxon>Bacteria</taxon>
        <taxon>Bacillati</taxon>
        <taxon>Actinomycetota</taxon>
        <taxon>Actinomycetes</taxon>
        <taxon>Micromonosporales</taxon>
        <taxon>Micromonosporaceae</taxon>
        <taxon>Actinoplanes</taxon>
    </lineage>
</organism>
<name>A0A561VLD2_ACTTI</name>
<proteinExistence type="predicted"/>
<evidence type="ECO:0000313" key="2">
    <source>
        <dbReference type="Proteomes" id="UP000320239"/>
    </source>
</evidence>
<dbReference type="AlphaFoldDB" id="A0A561VLD2"/>
<keyword evidence="2" id="KW-1185">Reference proteome</keyword>